<dbReference type="NCBIfam" id="TIGR01730">
    <property type="entry name" value="RND_mfp"/>
    <property type="match status" value="1"/>
</dbReference>
<gene>
    <name evidence="4" type="ORF">M076_0637</name>
</gene>
<dbReference type="InterPro" id="IPR006143">
    <property type="entry name" value="RND_pump_MFP"/>
</dbReference>
<dbReference type="Proteomes" id="UP000022272">
    <property type="component" value="Unassembled WGS sequence"/>
</dbReference>
<accession>A0A015YPC6</accession>
<feature type="chain" id="PRO_5001482786" evidence="3">
    <location>
        <begin position="23"/>
        <end position="359"/>
    </location>
</feature>
<dbReference type="SUPFAM" id="SSF111369">
    <property type="entry name" value="HlyD-like secretion proteins"/>
    <property type="match status" value="1"/>
</dbReference>
<evidence type="ECO:0000313" key="5">
    <source>
        <dbReference type="Proteomes" id="UP000022272"/>
    </source>
</evidence>
<evidence type="ECO:0000256" key="2">
    <source>
        <dbReference type="SAM" id="Coils"/>
    </source>
</evidence>
<protein>
    <submittedName>
        <fullName evidence="4">Efflux transporter, RND family, MFP subunit</fullName>
    </submittedName>
</protein>
<sequence length="359" mass="40363">MKTFKIILICIFSATLAFVAFRSSLRGTKAIYETTQPQYREIKEEINISGNVFPMKEIEIKSQISGVLDKINVSIGDKVRIGDPVASIMLVPNASDMERLEYNLNTAQIEYKARLEDYKREHKLYSKNLVAQAEMDSYTQAYELSKEKLASAQNQLNILKEGRISPETASNIVRSSISGVIIDTPLETGASVIERNNFNPGTTIAVVAEMSRFRFKALVPEKYLKDIALQDTISLLFNAYDNLRTRAVVTKISSKGNAENGIMKYMLEAEFPVSENMPVIRSGYSATANMVIKQKKHTLSIDEKYVLYENDSTYLYLLDTVTQQKTKQIINIGISDGNYVEVIKGISLKDKIVTNSTDK</sequence>
<dbReference type="AlphaFoldDB" id="A0A015YPC6"/>
<dbReference type="PATRIC" id="fig|1339280.3.peg.617"/>
<organism evidence="4 5">
    <name type="scientific">Bacteroides fragilis str. 2-F-2 #4</name>
    <dbReference type="NCBI Taxonomy" id="1339280"/>
    <lineage>
        <taxon>Bacteria</taxon>
        <taxon>Pseudomonadati</taxon>
        <taxon>Bacteroidota</taxon>
        <taxon>Bacteroidia</taxon>
        <taxon>Bacteroidales</taxon>
        <taxon>Bacteroidaceae</taxon>
        <taxon>Bacteroides</taxon>
    </lineage>
</organism>
<dbReference type="Gene3D" id="2.40.50.100">
    <property type="match status" value="1"/>
</dbReference>
<dbReference type="GO" id="GO:0015562">
    <property type="term" value="F:efflux transmembrane transporter activity"/>
    <property type="evidence" value="ECO:0007669"/>
    <property type="project" value="TreeGrafter"/>
</dbReference>
<feature type="signal peptide" evidence="3">
    <location>
        <begin position="1"/>
        <end position="22"/>
    </location>
</feature>
<comment type="caution">
    <text evidence="4">The sequence shown here is derived from an EMBL/GenBank/DDBJ whole genome shotgun (WGS) entry which is preliminary data.</text>
</comment>
<dbReference type="Gene3D" id="2.40.420.20">
    <property type="match status" value="1"/>
</dbReference>
<feature type="coiled-coil region" evidence="2">
    <location>
        <begin position="135"/>
        <end position="162"/>
    </location>
</feature>
<dbReference type="GO" id="GO:1990281">
    <property type="term" value="C:efflux pump complex"/>
    <property type="evidence" value="ECO:0007669"/>
    <property type="project" value="TreeGrafter"/>
</dbReference>
<evidence type="ECO:0000256" key="3">
    <source>
        <dbReference type="SAM" id="SignalP"/>
    </source>
</evidence>
<keyword evidence="2" id="KW-0175">Coiled coil</keyword>
<dbReference type="Gene3D" id="1.10.287.470">
    <property type="entry name" value="Helix hairpin bin"/>
    <property type="match status" value="1"/>
</dbReference>
<evidence type="ECO:0000256" key="1">
    <source>
        <dbReference type="ARBA" id="ARBA00009477"/>
    </source>
</evidence>
<proteinExistence type="inferred from homology"/>
<reference evidence="4 5" key="1">
    <citation type="submission" date="2014-02" db="EMBL/GenBank/DDBJ databases">
        <authorList>
            <person name="Sears C."/>
            <person name="Carroll K."/>
            <person name="Sack B.R."/>
            <person name="Qadri F."/>
            <person name="Myers L.L."/>
            <person name="Chung G.-T."/>
            <person name="Escheverria P."/>
            <person name="Fraser C.M."/>
            <person name="Sadzewicz L."/>
            <person name="Shefchek K.A."/>
            <person name="Tallon L."/>
            <person name="Das S.P."/>
            <person name="Daugherty S."/>
            <person name="Mongodin E.F."/>
        </authorList>
    </citation>
    <scope>NUCLEOTIDE SEQUENCE [LARGE SCALE GENOMIC DNA]</scope>
    <source>
        <strain evidence="4 5">2-F-2 #4</strain>
    </source>
</reference>
<dbReference type="Gene3D" id="2.40.30.170">
    <property type="match status" value="1"/>
</dbReference>
<comment type="similarity">
    <text evidence="1">Belongs to the membrane fusion protein (MFP) (TC 8.A.1) family.</text>
</comment>
<dbReference type="PANTHER" id="PTHR30469:SF33">
    <property type="entry name" value="SLR1207 PROTEIN"/>
    <property type="match status" value="1"/>
</dbReference>
<name>A0A015YPC6_BACFG</name>
<evidence type="ECO:0000313" key="4">
    <source>
        <dbReference type="EMBL" id="EXZ46083.1"/>
    </source>
</evidence>
<dbReference type="PANTHER" id="PTHR30469">
    <property type="entry name" value="MULTIDRUG RESISTANCE PROTEIN MDTA"/>
    <property type="match status" value="1"/>
</dbReference>
<keyword evidence="3" id="KW-0732">Signal</keyword>
<dbReference type="RefSeq" id="WP_005796296.1">
    <property type="nucleotide sequence ID" value="NZ_JGDM01000013.1"/>
</dbReference>
<dbReference type="EMBL" id="JGDM01000013">
    <property type="protein sequence ID" value="EXZ46083.1"/>
    <property type="molecule type" value="Genomic_DNA"/>
</dbReference>